<comment type="similarity">
    <text evidence="2">Belongs to the autoinducer-2 exporter (AI-2E) (TC 2.A.86) family.</text>
</comment>
<dbReference type="PANTHER" id="PTHR21716">
    <property type="entry name" value="TRANSMEMBRANE PROTEIN"/>
    <property type="match status" value="1"/>
</dbReference>
<name>A0ABV1G5C9_9FIRM</name>
<evidence type="ECO:0000256" key="3">
    <source>
        <dbReference type="ARBA" id="ARBA00022448"/>
    </source>
</evidence>
<evidence type="ECO:0000256" key="5">
    <source>
        <dbReference type="ARBA" id="ARBA00022692"/>
    </source>
</evidence>
<accession>A0ABV1G5C9</accession>
<keyword evidence="5 9" id="KW-0812">Transmembrane</keyword>
<proteinExistence type="inferred from homology"/>
<feature type="transmembrane region" description="Helical" evidence="9">
    <location>
        <begin position="12"/>
        <end position="30"/>
    </location>
</feature>
<dbReference type="PANTHER" id="PTHR21716:SF53">
    <property type="entry name" value="PERMEASE PERM-RELATED"/>
    <property type="match status" value="1"/>
</dbReference>
<reference evidence="10 11" key="1">
    <citation type="submission" date="2024-03" db="EMBL/GenBank/DDBJ databases">
        <title>Human intestinal bacterial collection.</title>
        <authorList>
            <person name="Pauvert C."/>
            <person name="Hitch T.C.A."/>
            <person name="Clavel T."/>
        </authorList>
    </citation>
    <scope>NUCLEOTIDE SEQUENCE [LARGE SCALE GENOMIC DNA]</scope>
    <source>
        <strain evidence="10 11">CLA-AA-H192</strain>
    </source>
</reference>
<keyword evidence="4" id="KW-1003">Cell membrane</keyword>
<dbReference type="RefSeq" id="WP_349135304.1">
    <property type="nucleotide sequence ID" value="NZ_JBBMFF010000175.1"/>
</dbReference>
<keyword evidence="11" id="KW-1185">Reference proteome</keyword>
<evidence type="ECO:0000313" key="10">
    <source>
        <dbReference type="EMBL" id="MEQ2510626.1"/>
    </source>
</evidence>
<keyword evidence="6 9" id="KW-1133">Transmembrane helix</keyword>
<dbReference type="InterPro" id="IPR002549">
    <property type="entry name" value="AI-2E-like"/>
</dbReference>
<evidence type="ECO:0000313" key="11">
    <source>
        <dbReference type="Proteomes" id="UP001491552"/>
    </source>
</evidence>
<feature type="transmembrane region" description="Helical" evidence="9">
    <location>
        <begin position="91"/>
        <end position="113"/>
    </location>
</feature>
<keyword evidence="7 9" id="KW-0472">Membrane</keyword>
<feature type="transmembrane region" description="Helical" evidence="9">
    <location>
        <begin position="307"/>
        <end position="322"/>
    </location>
</feature>
<dbReference type="Pfam" id="PF01594">
    <property type="entry name" value="AI-2E_transport"/>
    <property type="match status" value="1"/>
</dbReference>
<feature type="compositionally biased region" description="Acidic residues" evidence="8">
    <location>
        <begin position="423"/>
        <end position="441"/>
    </location>
</feature>
<sequence length="441" mass="49133">MKLNRNEKYVKWGLTAFLVIVAAGLFWLVFSNLRGFYDLIVEFLNIIAALLYGCLFAYLMNPVMKVTQRIMDRLLAKRNLSDRMAARISKITGICAAVLVFCLAVYALIALIVPNLIASIEELLQPEKLESYYATISKWFRGIFTNSDIQSFLEKTVGDPLEMVIGWLKKLDYSVIVTSLTSSVYSVVMVIFNILLGIVAAVYILIFKEELCAQAKKVTVAVFSRQHADRLLELARRTNSIFGGYVMGKIIDAVLVGVITYFGVLFMGMPYAALIGTIVGVTNIIPFFGPFLGAVPSALLLMIDKPVNALYFCIFILILQQVDGNIIENRILGEKLGISDFWVLVAILVFGGIFGFAGMLLGVPVFAVLYTVIGDRVNKRLARKRHPLQTSLYYTIRTVDDLPPVTEPSYTSAAEEPAYETQIDPDDDMEIDDPDYDDIPG</sequence>
<feature type="region of interest" description="Disordered" evidence="8">
    <location>
        <begin position="406"/>
        <end position="441"/>
    </location>
</feature>
<dbReference type="EMBL" id="JBBMFF010000175">
    <property type="protein sequence ID" value="MEQ2510626.1"/>
    <property type="molecule type" value="Genomic_DNA"/>
</dbReference>
<feature type="transmembrane region" description="Helical" evidence="9">
    <location>
        <begin position="184"/>
        <end position="207"/>
    </location>
</feature>
<gene>
    <name evidence="10" type="ORF">WMO66_05090</name>
</gene>
<comment type="caution">
    <text evidence="10">The sequence shown here is derived from an EMBL/GenBank/DDBJ whole genome shotgun (WGS) entry which is preliminary data.</text>
</comment>
<keyword evidence="3" id="KW-0813">Transport</keyword>
<organism evidence="10 11">
    <name type="scientific">Faecousia intestinalis</name>
    <dbReference type="NCBI Taxonomy" id="3133167"/>
    <lineage>
        <taxon>Bacteria</taxon>
        <taxon>Bacillati</taxon>
        <taxon>Bacillota</taxon>
        <taxon>Clostridia</taxon>
        <taxon>Eubacteriales</taxon>
        <taxon>Oscillospiraceae</taxon>
        <taxon>Faecousia</taxon>
    </lineage>
</organism>
<evidence type="ECO:0000256" key="1">
    <source>
        <dbReference type="ARBA" id="ARBA00004651"/>
    </source>
</evidence>
<evidence type="ECO:0000256" key="2">
    <source>
        <dbReference type="ARBA" id="ARBA00009773"/>
    </source>
</evidence>
<feature type="transmembrane region" description="Helical" evidence="9">
    <location>
        <begin position="342"/>
        <end position="373"/>
    </location>
</feature>
<evidence type="ECO:0000256" key="6">
    <source>
        <dbReference type="ARBA" id="ARBA00022989"/>
    </source>
</evidence>
<evidence type="ECO:0000256" key="9">
    <source>
        <dbReference type="SAM" id="Phobius"/>
    </source>
</evidence>
<dbReference type="Proteomes" id="UP001491552">
    <property type="component" value="Unassembled WGS sequence"/>
</dbReference>
<protein>
    <submittedName>
        <fullName evidence="10">AI-2E family transporter</fullName>
    </submittedName>
</protein>
<evidence type="ECO:0000256" key="8">
    <source>
        <dbReference type="SAM" id="MobiDB-lite"/>
    </source>
</evidence>
<evidence type="ECO:0000256" key="4">
    <source>
        <dbReference type="ARBA" id="ARBA00022475"/>
    </source>
</evidence>
<feature type="transmembrane region" description="Helical" evidence="9">
    <location>
        <begin position="36"/>
        <end position="59"/>
    </location>
</feature>
<feature type="transmembrane region" description="Helical" evidence="9">
    <location>
        <begin position="246"/>
        <end position="267"/>
    </location>
</feature>
<feature type="transmembrane region" description="Helical" evidence="9">
    <location>
        <begin position="273"/>
        <end position="295"/>
    </location>
</feature>
<comment type="subcellular location">
    <subcellularLocation>
        <location evidence="1">Cell membrane</location>
        <topology evidence="1">Multi-pass membrane protein</topology>
    </subcellularLocation>
</comment>
<evidence type="ECO:0000256" key="7">
    <source>
        <dbReference type="ARBA" id="ARBA00023136"/>
    </source>
</evidence>